<dbReference type="SMART" id="SM00530">
    <property type="entry name" value="HTH_XRE"/>
    <property type="match status" value="1"/>
</dbReference>
<proteinExistence type="predicted"/>
<dbReference type="EMBL" id="JAUSSU010000002">
    <property type="protein sequence ID" value="MDQ0111864.1"/>
    <property type="molecule type" value="Genomic_DNA"/>
</dbReference>
<dbReference type="Proteomes" id="UP001229346">
    <property type="component" value="Unassembled WGS sequence"/>
</dbReference>
<sequence>MDYSKNISERIGKLRKQSGLTQEQLALRLGVTYQAVSKWENGQSCPDISLLPRLSDVFRVSLDDLFGRSLRNADLRKGLIAEYLFQGDAKDSSGQERHGTVIGAALCEDRFGRPNNAYSFDGQDDYIVVEKAPLLNEEGFSLSVWCNFGSGTRFEGWHSAIVSQDGHHARRVFQLSTLEASITFHRFMSYPEPYAEGPIHRNYWYHLAVTYDGSQYRMYRNGLLVSEERGRLKPDGEEPLYIGRKSTDEPYFFFQGKIDDIRIYDRPLTPDEVSELFLENGWEPAETPDLPEDEREGGRVLEYLEDVQMIVARKVIHEAAAWYIDNFGFKKHAGGPDENFYILSLYKGPDLVMSGGDDDADHGWRVSPVFYRTKLDLEKLRHRLEAAGGKAGPVRDEGFAYFLDLMDPFGNNLILIKHKR</sequence>
<keyword evidence="3" id="KW-1015">Disulfide bond</keyword>
<dbReference type="InterPro" id="IPR029068">
    <property type="entry name" value="Glyas_Bleomycin-R_OHBP_Dase"/>
</dbReference>
<dbReference type="RefSeq" id="WP_307202150.1">
    <property type="nucleotide sequence ID" value="NZ_JAUSSU010000002.1"/>
</dbReference>
<feature type="domain" description="HTH cro/C1-type" evidence="4">
    <location>
        <begin position="11"/>
        <end position="65"/>
    </location>
</feature>
<dbReference type="SUPFAM" id="SSF49899">
    <property type="entry name" value="Concanavalin A-like lectins/glucanases"/>
    <property type="match status" value="1"/>
</dbReference>
<dbReference type="InterPro" id="IPR001387">
    <property type="entry name" value="Cro/C1-type_HTH"/>
</dbReference>
<dbReference type="Pfam" id="PF13385">
    <property type="entry name" value="Laminin_G_3"/>
    <property type="match status" value="1"/>
</dbReference>
<name>A0ABT9U0N7_PAEHA</name>
<dbReference type="CDD" id="cd06587">
    <property type="entry name" value="VOC"/>
    <property type="match status" value="1"/>
</dbReference>
<keyword evidence="1" id="KW-0732">Signal</keyword>
<dbReference type="InterPro" id="IPR013320">
    <property type="entry name" value="ConA-like_dom_sf"/>
</dbReference>
<evidence type="ECO:0000256" key="1">
    <source>
        <dbReference type="ARBA" id="ARBA00022729"/>
    </source>
</evidence>
<dbReference type="PANTHER" id="PTHR46558:SF11">
    <property type="entry name" value="HTH-TYPE TRANSCRIPTIONAL REGULATOR XRE"/>
    <property type="match status" value="1"/>
</dbReference>
<dbReference type="Pfam" id="PF01381">
    <property type="entry name" value="HTH_3"/>
    <property type="match status" value="1"/>
</dbReference>
<dbReference type="PROSITE" id="PS50943">
    <property type="entry name" value="HTH_CROC1"/>
    <property type="match status" value="1"/>
</dbReference>
<comment type="caution">
    <text evidence="5">The sequence shown here is derived from an EMBL/GenBank/DDBJ whole genome shotgun (WGS) entry which is preliminary data.</text>
</comment>
<keyword evidence="2" id="KW-0238">DNA-binding</keyword>
<dbReference type="InterPro" id="IPR010982">
    <property type="entry name" value="Lambda_DNA-bd_dom_sf"/>
</dbReference>
<evidence type="ECO:0000313" key="6">
    <source>
        <dbReference type="Proteomes" id="UP001229346"/>
    </source>
</evidence>
<dbReference type="Gene3D" id="3.10.180.10">
    <property type="entry name" value="2,3-Dihydroxybiphenyl 1,2-Dioxygenase, domain 1"/>
    <property type="match status" value="1"/>
</dbReference>
<evidence type="ECO:0000256" key="2">
    <source>
        <dbReference type="ARBA" id="ARBA00023125"/>
    </source>
</evidence>
<dbReference type="SMART" id="SM00560">
    <property type="entry name" value="LamGL"/>
    <property type="match status" value="1"/>
</dbReference>
<dbReference type="Gene3D" id="2.60.120.200">
    <property type="match status" value="1"/>
</dbReference>
<accession>A0ABT9U0N7</accession>
<dbReference type="SUPFAM" id="SSF47413">
    <property type="entry name" value="lambda repressor-like DNA-binding domains"/>
    <property type="match status" value="1"/>
</dbReference>
<evidence type="ECO:0000313" key="5">
    <source>
        <dbReference type="EMBL" id="MDQ0111864.1"/>
    </source>
</evidence>
<dbReference type="PANTHER" id="PTHR46558">
    <property type="entry name" value="TRACRIPTIONAL REGULATORY PROTEIN-RELATED-RELATED"/>
    <property type="match status" value="1"/>
</dbReference>
<gene>
    <name evidence="5" type="ORF">J2T15_001297</name>
</gene>
<dbReference type="SUPFAM" id="SSF54593">
    <property type="entry name" value="Glyoxalase/Bleomycin resistance protein/Dihydroxybiphenyl dioxygenase"/>
    <property type="match status" value="1"/>
</dbReference>
<dbReference type="InterPro" id="IPR006558">
    <property type="entry name" value="LamG-like"/>
</dbReference>
<evidence type="ECO:0000259" key="4">
    <source>
        <dbReference type="PROSITE" id="PS50943"/>
    </source>
</evidence>
<organism evidence="5 6">
    <name type="scientific">Paenibacillus harenae</name>
    <dbReference type="NCBI Taxonomy" id="306543"/>
    <lineage>
        <taxon>Bacteria</taxon>
        <taxon>Bacillati</taxon>
        <taxon>Bacillota</taxon>
        <taxon>Bacilli</taxon>
        <taxon>Bacillales</taxon>
        <taxon>Paenibacillaceae</taxon>
        <taxon>Paenibacillus</taxon>
    </lineage>
</organism>
<reference evidence="5 6" key="1">
    <citation type="submission" date="2023-07" db="EMBL/GenBank/DDBJ databases">
        <title>Sorghum-associated microbial communities from plants grown in Nebraska, USA.</title>
        <authorList>
            <person name="Schachtman D."/>
        </authorList>
    </citation>
    <scope>NUCLEOTIDE SEQUENCE [LARGE SCALE GENOMIC DNA]</scope>
    <source>
        <strain evidence="5 6">CC482</strain>
    </source>
</reference>
<keyword evidence="6" id="KW-1185">Reference proteome</keyword>
<evidence type="ECO:0000256" key="3">
    <source>
        <dbReference type="ARBA" id="ARBA00023157"/>
    </source>
</evidence>
<protein>
    <submittedName>
        <fullName evidence="5">Transcriptional regulator with XRE-family HTH domain</fullName>
    </submittedName>
</protein>
<dbReference type="CDD" id="cd00093">
    <property type="entry name" value="HTH_XRE"/>
    <property type="match status" value="1"/>
</dbReference>
<dbReference type="Gene3D" id="1.10.260.40">
    <property type="entry name" value="lambda repressor-like DNA-binding domains"/>
    <property type="match status" value="1"/>
</dbReference>